<evidence type="ECO:0000313" key="4">
    <source>
        <dbReference type="EMBL" id="OBU04710.1"/>
    </source>
</evidence>
<sequence length="218" mass="23759">MSPCHRKLLISGLLVFSASVQAALPEDINQYFRQLHPEPLKVSIEIKTPIDRWPECKKPVLQLPAGGRNTGNVSLPVLCGKKRTFIQLTVNVTGQYYVATRQIMRGETIQFVDIGAKRGLLHKLPAGAITDKMALRGGVALRSIEAGQTYISSMYRQPWAIKSGQNVFVVADGDNFSVKYEGRAINNAATGATIRVRLVNGQIVSGEALENGSVKVSL</sequence>
<dbReference type="InterPro" id="IPR039246">
    <property type="entry name" value="Flagellar_FlgA"/>
</dbReference>
<dbReference type="STRING" id="368603.AYY16_02295"/>
<dbReference type="PANTHER" id="PTHR36307">
    <property type="entry name" value="FLAGELLA BASAL BODY P-RING FORMATION PROTEIN FLGA"/>
    <property type="match status" value="1"/>
</dbReference>
<reference evidence="4 5" key="1">
    <citation type="submission" date="2016-06" db="EMBL/GenBank/DDBJ databases">
        <authorList>
            <person name="Kjaerup R.B."/>
            <person name="Dalgaard T.S."/>
            <person name="Juul-Madsen H.R."/>
        </authorList>
    </citation>
    <scope>NUCLEOTIDE SEQUENCE [LARGE SCALE GENOMIC DNA]</scope>
    <source>
        <strain evidence="4 5">GCSL-Mp3</strain>
    </source>
</reference>
<dbReference type="Pfam" id="PF13144">
    <property type="entry name" value="ChapFlgA"/>
    <property type="match status" value="1"/>
</dbReference>
<keyword evidence="1" id="KW-1005">Bacterial flagellum biogenesis</keyword>
<proteinExistence type="inferred from homology"/>
<keyword evidence="4" id="KW-0966">Cell projection</keyword>
<evidence type="ECO:0000259" key="2">
    <source>
        <dbReference type="Pfam" id="PF13144"/>
    </source>
</evidence>
<keyword evidence="4" id="KW-0969">Cilium</keyword>
<dbReference type="GO" id="GO:0044780">
    <property type="term" value="P:bacterial-type flagellum assembly"/>
    <property type="evidence" value="ECO:0007669"/>
    <property type="project" value="InterPro"/>
</dbReference>
<feature type="signal peptide" evidence="1">
    <location>
        <begin position="1"/>
        <end position="22"/>
    </location>
</feature>
<comment type="function">
    <text evidence="1">Involved in the assembly process of the P-ring formation. It may associate with FlgF on the rod constituting a structure essential for the P-ring assembly or may act as a modulator protein for the P-ring assembly.</text>
</comment>
<comment type="caution">
    <text evidence="4">The sequence shown here is derived from an EMBL/GenBank/DDBJ whole genome shotgun (WGS) entry which is preliminary data.</text>
</comment>
<keyword evidence="4" id="KW-0282">Flagellum</keyword>
<accession>A0A1B8H6L9</accession>
<dbReference type="PANTHER" id="PTHR36307:SF1">
    <property type="entry name" value="FLAGELLA BASAL BODY P-RING FORMATION PROTEIN FLGA"/>
    <property type="match status" value="1"/>
</dbReference>
<dbReference type="EMBL" id="LZEX01000034">
    <property type="protein sequence ID" value="OBU04710.1"/>
    <property type="molecule type" value="Genomic_DNA"/>
</dbReference>
<dbReference type="InterPro" id="IPR017585">
    <property type="entry name" value="SAF_FlgA"/>
</dbReference>
<comment type="similarity">
    <text evidence="1">Belongs to the FlgA family.</text>
</comment>
<dbReference type="InterPro" id="IPR041231">
    <property type="entry name" value="FlgA_N"/>
</dbReference>
<name>A0A1B8H6L9_9GAMM</name>
<dbReference type="Proteomes" id="UP000092247">
    <property type="component" value="Unassembled WGS sequence"/>
</dbReference>
<keyword evidence="1" id="KW-0574">Periplasm</keyword>
<gene>
    <name evidence="4" type="ORF">AYY17_07315</name>
</gene>
<dbReference type="NCBIfam" id="TIGR03170">
    <property type="entry name" value="flgA_cterm"/>
    <property type="match status" value="1"/>
</dbReference>
<protein>
    <recommendedName>
        <fullName evidence="1">Flagella basal body P-ring formation protein FlgA</fullName>
    </recommendedName>
</protein>
<keyword evidence="1" id="KW-0732">Signal</keyword>
<dbReference type="GO" id="GO:0042597">
    <property type="term" value="C:periplasmic space"/>
    <property type="evidence" value="ECO:0007669"/>
    <property type="project" value="UniProtKB-SubCell"/>
</dbReference>
<evidence type="ECO:0000256" key="1">
    <source>
        <dbReference type="RuleBase" id="RU362063"/>
    </source>
</evidence>
<feature type="domain" description="FlgA N-terminal" evidence="3">
    <location>
        <begin position="27"/>
        <end position="92"/>
    </location>
</feature>
<comment type="subcellular location">
    <subcellularLocation>
        <location evidence="1">Periplasm</location>
    </subcellularLocation>
</comment>
<dbReference type="RefSeq" id="WP_067424559.1">
    <property type="nucleotide sequence ID" value="NZ_LZEX01000034.1"/>
</dbReference>
<dbReference type="Gene3D" id="3.90.1210.10">
    <property type="entry name" value="Antifreeze-like/N-acetylneuraminic acid synthase C-terminal domain"/>
    <property type="match status" value="1"/>
</dbReference>
<evidence type="ECO:0000313" key="5">
    <source>
        <dbReference type="Proteomes" id="UP000092247"/>
    </source>
</evidence>
<dbReference type="Gene3D" id="2.30.30.760">
    <property type="match status" value="1"/>
</dbReference>
<feature type="domain" description="Flagella basal body P-ring formation protein FlgA SAF" evidence="2">
    <location>
        <begin position="95"/>
        <end position="216"/>
    </location>
</feature>
<dbReference type="CDD" id="cd11614">
    <property type="entry name" value="SAF_CpaB_FlgA_like"/>
    <property type="match status" value="1"/>
</dbReference>
<dbReference type="AlphaFoldDB" id="A0A1B8H6L9"/>
<feature type="chain" id="PRO_5008448160" description="Flagella basal body P-ring formation protein FlgA" evidence="1">
    <location>
        <begin position="23"/>
        <end position="218"/>
    </location>
</feature>
<evidence type="ECO:0000259" key="3">
    <source>
        <dbReference type="Pfam" id="PF17656"/>
    </source>
</evidence>
<dbReference type="Pfam" id="PF17656">
    <property type="entry name" value="ChapFlgA_N"/>
    <property type="match status" value="1"/>
</dbReference>
<organism evidence="4 5">
    <name type="scientific">Morganella psychrotolerans</name>
    <dbReference type="NCBI Taxonomy" id="368603"/>
    <lineage>
        <taxon>Bacteria</taxon>
        <taxon>Pseudomonadati</taxon>
        <taxon>Pseudomonadota</taxon>
        <taxon>Gammaproteobacteria</taxon>
        <taxon>Enterobacterales</taxon>
        <taxon>Morganellaceae</taxon>
        <taxon>Morganella</taxon>
    </lineage>
</organism>